<keyword evidence="8 13" id="KW-0560">Oxidoreductase</keyword>
<evidence type="ECO:0000256" key="5">
    <source>
        <dbReference type="ARBA" id="ARBA00022485"/>
    </source>
</evidence>
<dbReference type="PROSITE" id="PS00551">
    <property type="entry name" value="MOLYBDOPTERIN_PROK_1"/>
    <property type="match status" value="1"/>
</dbReference>
<name>A0A0D0IG93_HAEIF</name>
<dbReference type="GO" id="GO:0009061">
    <property type="term" value="P:anaerobic respiration"/>
    <property type="evidence" value="ECO:0007669"/>
    <property type="project" value="TreeGrafter"/>
</dbReference>
<proteinExistence type="inferred from homology"/>
<dbReference type="GO" id="GO:0009055">
    <property type="term" value="F:electron transfer activity"/>
    <property type="evidence" value="ECO:0007669"/>
    <property type="project" value="TreeGrafter"/>
</dbReference>
<organism evidence="13 14">
    <name type="scientific">Haemophilus influenzae</name>
    <dbReference type="NCBI Taxonomy" id="727"/>
    <lineage>
        <taxon>Bacteria</taxon>
        <taxon>Pseudomonadati</taxon>
        <taxon>Pseudomonadota</taxon>
        <taxon>Gammaproteobacteria</taxon>
        <taxon>Pasteurellales</taxon>
        <taxon>Pasteurellaceae</taxon>
        <taxon>Haemophilus</taxon>
    </lineage>
</organism>
<keyword evidence="10" id="KW-0411">Iron-sulfur</keyword>
<evidence type="ECO:0000256" key="10">
    <source>
        <dbReference type="ARBA" id="ARBA00023014"/>
    </source>
</evidence>
<keyword evidence="5" id="KW-0004">4Fe-4S</keyword>
<comment type="cofactor">
    <cofactor evidence="1">
        <name>Mo-bis(molybdopterin guanine dinucleotide)</name>
        <dbReference type="ChEBI" id="CHEBI:60539"/>
    </cofactor>
</comment>
<dbReference type="AlphaFoldDB" id="A0A0D0IG93"/>
<comment type="similarity">
    <text evidence="4">Belongs to the prokaryotic molybdopterin-containing oxidoreductase family.</text>
</comment>
<dbReference type="Pfam" id="PF04879">
    <property type="entry name" value="Molybdop_Fe4S4"/>
    <property type="match status" value="1"/>
</dbReference>
<evidence type="ECO:0000256" key="9">
    <source>
        <dbReference type="ARBA" id="ARBA00023004"/>
    </source>
</evidence>
<evidence type="ECO:0000256" key="3">
    <source>
        <dbReference type="ARBA" id="ARBA00004196"/>
    </source>
</evidence>
<evidence type="ECO:0000256" key="8">
    <source>
        <dbReference type="ARBA" id="ARBA00023002"/>
    </source>
</evidence>
<dbReference type="SUPFAM" id="SSF53706">
    <property type="entry name" value="Formate dehydrogenase/DMSO reductase, domains 1-3"/>
    <property type="match status" value="1"/>
</dbReference>
<comment type="subcellular location">
    <subcellularLocation>
        <location evidence="3">Cell envelope</location>
    </subcellularLocation>
</comment>
<reference evidence="13 14" key="1">
    <citation type="submission" date="2014-05" db="EMBL/GenBank/DDBJ databases">
        <title>Methylome analysis of the phasevarions of Haemophilus influenzae.</title>
        <authorList>
            <person name="Atack J.M."/>
            <person name="Fox K.L."/>
            <person name="Power P.M."/>
            <person name="Clark T."/>
            <person name="Jurcisek J."/>
            <person name="Korlach J."/>
            <person name="Bakaletz L.O."/>
            <person name="Jennings M.P."/>
        </authorList>
    </citation>
    <scope>NUCLEOTIDE SEQUENCE [LARGE SCALE GENOMIC DNA]</scope>
    <source>
        <strain evidence="13 14">1209</strain>
    </source>
</reference>
<evidence type="ECO:0000256" key="1">
    <source>
        <dbReference type="ARBA" id="ARBA00001942"/>
    </source>
</evidence>
<gene>
    <name evidence="13" type="primary">fdnG_1</name>
    <name evidence="13" type="ORF">NTHI1209_01494</name>
</gene>
<dbReference type="InterPro" id="IPR027467">
    <property type="entry name" value="MopterinOxRdtase_cofactor_BS"/>
</dbReference>
<dbReference type="SMART" id="SM00926">
    <property type="entry name" value="Molybdop_Fe4S4"/>
    <property type="match status" value="1"/>
</dbReference>
<dbReference type="Gene3D" id="2.20.25.90">
    <property type="entry name" value="ADC-like domains"/>
    <property type="match status" value="1"/>
</dbReference>
<dbReference type="Gene3D" id="3.40.50.740">
    <property type="match status" value="1"/>
</dbReference>
<dbReference type="Proteomes" id="UP000050700">
    <property type="component" value="Unassembled WGS sequence"/>
</dbReference>
<sequence length="203" mass="22388">MQISRRKFFKICAGGMAGTSAAMLGFAPANVLAAPREYKLLRAFESRNTCTYCAVSCGMLLYSTGKPYNSLSSHTGTNTRSKLFHIEGDPDHPVSRGALCPKGAGSLDYVNSESRSLYPQYRAPGSDKWERISWKDAIKRITRLMKDDRDANFVEKDANGKTVNRWATTGIMTASAMSNEAALLTQKWIRMLGMVPVCNQANT</sequence>
<dbReference type="PANTHER" id="PTHR43598">
    <property type="entry name" value="TUNGSTEN-CONTAINING FORMYLMETHANOFURAN DEHYDROGENASE 2 SUBUNIT B"/>
    <property type="match status" value="1"/>
</dbReference>
<dbReference type="EMBL" id="JMQP01000002">
    <property type="protein sequence ID" value="KIS35876.1"/>
    <property type="molecule type" value="Genomic_DNA"/>
</dbReference>
<evidence type="ECO:0000256" key="7">
    <source>
        <dbReference type="ARBA" id="ARBA00022723"/>
    </source>
</evidence>
<evidence type="ECO:0000256" key="11">
    <source>
        <dbReference type="SAM" id="SignalP"/>
    </source>
</evidence>
<dbReference type="PATRIC" id="fig|727.564.peg.1527"/>
<dbReference type="InterPro" id="IPR006963">
    <property type="entry name" value="Mopterin_OxRdtase_4Fe-4S_dom"/>
</dbReference>
<feature type="chain" id="PRO_5010414350" evidence="11">
    <location>
        <begin position="34"/>
        <end position="203"/>
    </location>
</feature>
<dbReference type="PROSITE" id="PS51669">
    <property type="entry name" value="4FE4S_MOW_BIS_MGD"/>
    <property type="match status" value="1"/>
</dbReference>
<keyword evidence="7" id="KW-0479">Metal-binding</keyword>
<keyword evidence="11" id="KW-0732">Signal</keyword>
<evidence type="ECO:0000256" key="6">
    <source>
        <dbReference type="ARBA" id="ARBA00022505"/>
    </source>
</evidence>
<evidence type="ECO:0000313" key="13">
    <source>
        <dbReference type="EMBL" id="KIS35876.1"/>
    </source>
</evidence>
<dbReference type="PANTHER" id="PTHR43598:SF1">
    <property type="entry name" value="FORMATE DEHYDROGENASE-O MAJOR SUBUNIT"/>
    <property type="match status" value="1"/>
</dbReference>
<keyword evidence="9" id="KW-0408">Iron</keyword>
<protein>
    <submittedName>
        <fullName evidence="13">Formate dehydrogenase, nitrate-inducible, major subunit</fullName>
        <ecNumber evidence="13">1.2.1.2</ecNumber>
    </submittedName>
</protein>
<comment type="cofactor">
    <cofactor evidence="2">
        <name>[4Fe-4S] cluster</name>
        <dbReference type="ChEBI" id="CHEBI:49883"/>
    </cofactor>
</comment>
<comment type="caution">
    <text evidence="13">The sequence shown here is derived from an EMBL/GenBank/DDBJ whole genome shotgun (WGS) entry which is preliminary data.</text>
</comment>
<feature type="signal peptide" evidence="11">
    <location>
        <begin position="1"/>
        <end position="33"/>
    </location>
</feature>
<accession>A0A0D0IG93</accession>
<dbReference type="GO" id="GO:0051539">
    <property type="term" value="F:4 iron, 4 sulfur cluster binding"/>
    <property type="evidence" value="ECO:0007669"/>
    <property type="project" value="UniProtKB-KW"/>
</dbReference>
<keyword evidence="6" id="KW-0500">Molybdenum</keyword>
<dbReference type="GO" id="GO:0030313">
    <property type="term" value="C:cell envelope"/>
    <property type="evidence" value="ECO:0007669"/>
    <property type="project" value="UniProtKB-SubCell"/>
</dbReference>
<dbReference type="GO" id="GO:0016491">
    <property type="term" value="F:oxidoreductase activity"/>
    <property type="evidence" value="ECO:0007669"/>
    <property type="project" value="UniProtKB-KW"/>
</dbReference>
<dbReference type="EC" id="1.2.1.2" evidence="13"/>
<evidence type="ECO:0000259" key="12">
    <source>
        <dbReference type="PROSITE" id="PS51669"/>
    </source>
</evidence>
<feature type="domain" description="4Fe-4S Mo/W bis-MGD-type" evidence="12">
    <location>
        <begin position="43"/>
        <end position="114"/>
    </location>
</feature>
<evidence type="ECO:0000256" key="2">
    <source>
        <dbReference type="ARBA" id="ARBA00001966"/>
    </source>
</evidence>
<evidence type="ECO:0000256" key="4">
    <source>
        <dbReference type="ARBA" id="ARBA00010312"/>
    </source>
</evidence>
<dbReference type="FunFam" id="3.30.200.210:FF:000003">
    <property type="entry name" value="Formate dehydrogenase-N subunit alpha"/>
    <property type="match status" value="1"/>
</dbReference>
<dbReference type="PROSITE" id="PS51318">
    <property type="entry name" value="TAT"/>
    <property type="match status" value="1"/>
</dbReference>
<evidence type="ECO:0000313" key="14">
    <source>
        <dbReference type="Proteomes" id="UP000050700"/>
    </source>
</evidence>
<dbReference type="GO" id="GO:0030151">
    <property type="term" value="F:molybdenum ion binding"/>
    <property type="evidence" value="ECO:0007669"/>
    <property type="project" value="TreeGrafter"/>
</dbReference>
<dbReference type="InterPro" id="IPR006311">
    <property type="entry name" value="TAT_signal"/>
</dbReference>